<feature type="region of interest" description="Disordered" evidence="1">
    <location>
        <begin position="59"/>
        <end position="84"/>
    </location>
</feature>
<keyword evidence="2" id="KW-1133">Transmembrane helix</keyword>
<keyword evidence="2" id="KW-0472">Membrane</keyword>
<dbReference type="RefSeq" id="WP_132408647.1">
    <property type="nucleotide sequence ID" value="NZ_SMKA01000090.1"/>
</dbReference>
<keyword evidence="2" id="KW-0812">Transmembrane</keyword>
<accession>A0A4R4PYN9</accession>
<keyword evidence="4" id="KW-1185">Reference proteome</keyword>
<gene>
    <name evidence="3" type="ORF">E1261_20150</name>
</gene>
<evidence type="ECO:0000313" key="3">
    <source>
        <dbReference type="EMBL" id="TDC27667.1"/>
    </source>
</evidence>
<evidence type="ECO:0000313" key="4">
    <source>
        <dbReference type="Proteomes" id="UP000295075"/>
    </source>
</evidence>
<protein>
    <submittedName>
        <fullName evidence="3">Uncharacterized protein</fullName>
    </submittedName>
</protein>
<feature type="compositionally biased region" description="Low complexity" evidence="1">
    <location>
        <begin position="74"/>
        <end position="84"/>
    </location>
</feature>
<comment type="caution">
    <text evidence="3">The sequence shown here is derived from an EMBL/GenBank/DDBJ whole genome shotgun (WGS) entry which is preliminary data.</text>
</comment>
<reference evidence="3 4" key="1">
    <citation type="submission" date="2019-03" db="EMBL/GenBank/DDBJ databases">
        <title>Draft genome sequences of novel Actinobacteria.</title>
        <authorList>
            <person name="Sahin N."/>
            <person name="Ay H."/>
            <person name="Saygin H."/>
        </authorList>
    </citation>
    <scope>NUCLEOTIDE SEQUENCE [LARGE SCALE GENOMIC DNA]</scope>
    <source>
        <strain evidence="3 4">JCM 30547</strain>
    </source>
</reference>
<dbReference type="Proteomes" id="UP000295075">
    <property type="component" value="Unassembled WGS sequence"/>
</dbReference>
<organism evidence="3 4">
    <name type="scientific">Kribbella albertanoniae</name>
    <dbReference type="NCBI Taxonomy" id="1266829"/>
    <lineage>
        <taxon>Bacteria</taxon>
        <taxon>Bacillati</taxon>
        <taxon>Actinomycetota</taxon>
        <taxon>Actinomycetes</taxon>
        <taxon>Propionibacteriales</taxon>
        <taxon>Kribbellaceae</taxon>
        <taxon>Kribbella</taxon>
    </lineage>
</organism>
<evidence type="ECO:0000256" key="1">
    <source>
        <dbReference type="SAM" id="MobiDB-lite"/>
    </source>
</evidence>
<dbReference type="OrthoDB" id="3829609at2"/>
<evidence type="ECO:0000256" key="2">
    <source>
        <dbReference type="SAM" id="Phobius"/>
    </source>
</evidence>
<sequence length="195" mass="19974">MSYQPPGGIAAPDYGQRPPRKSRAGLFIVLMVLLLIAVLVSFAFIVTRVYADLRSADPPGPATSVAPVSTPKVASAPKPTVKPTPVKTVPVKPIPITPAPATSAQVAARFVARLNANDVKGATAFQCANTAPAVSLLIEQFIRPPTSLTVSEAPVSSAGAIAVFSLRGTTKGATVSGVLVVGASGRPCVQAFQLH</sequence>
<dbReference type="AlphaFoldDB" id="A0A4R4PYN9"/>
<dbReference type="EMBL" id="SMKA01000090">
    <property type="protein sequence ID" value="TDC27667.1"/>
    <property type="molecule type" value="Genomic_DNA"/>
</dbReference>
<feature type="transmembrane region" description="Helical" evidence="2">
    <location>
        <begin position="24"/>
        <end position="46"/>
    </location>
</feature>
<proteinExistence type="predicted"/>
<name>A0A4R4PYN9_9ACTN</name>